<gene>
    <name evidence="3" type="ORF">CLV25_101543</name>
</gene>
<evidence type="ECO:0000256" key="1">
    <source>
        <dbReference type="SAM" id="Coils"/>
    </source>
</evidence>
<evidence type="ECO:0000256" key="2">
    <source>
        <dbReference type="SAM" id="SignalP"/>
    </source>
</evidence>
<dbReference type="OrthoDB" id="1050778at2"/>
<keyword evidence="1" id="KW-0175">Coiled coil</keyword>
<dbReference type="RefSeq" id="WP_131838088.1">
    <property type="nucleotide sequence ID" value="NZ_SLWB01000001.1"/>
</dbReference>
<dbReference type="Proteomes" id="UP000294830">
    <property type="component" value="Unassembled WGS sequence"/>
</dbReference>
<proteinExistence type="predicted"/>
<evidence type="ECO:0000313" key="3">
    <source>
        <dbReference type="EMBL" id="TCN73318.1"/>
    </source>
</evidence>
<dbReference type="EMBL" id="SLWB01000001">
    <property type="protein sequence ID" value="TCN73318.1"/>
    <property type="molecule type" value="Genomic_DNA"/>
</dbReference>
<comment type="caution">
    <text evidence="3">The sequence shown here is derived from an EMBL/GenBank/DDBJ whole genome shotgun (WGS) entry which is preliminary data.</text>
</comment>
<feature type="coiled-coil region" evidence="1">
    <location>
        <begin position="231"/>
        <end position="258"/>
    </location>
</feature>
<dbReference type="AlphaFoldDB" id="A0A4R2EX81"/>
<accession>A0A4R2EX81</accession>
<sequence length="488" mass="54836">MKNLKFLFAMFALGIFMASCVDIEEPKGIEEVRGAKVEFLKAQAALQLAEAKLTEAKAATEQANAKLQEAYAKGLEIQNSANEARNAFDKARLELELQQMQVNNQLMIINVQRQTAEARIAYEQALAELKIAQTVGIPQMYMEKLYEVKEELADIMSEISAVEGEIVMENLHLNLWVAKDSVNYDYALRKSIAAKTKELQVAKDYLALMTEVKNANQAERAAHKASITTKIKDLTLERNAVDTKIANLNAEITNLNNQSSGIGFQLNSKQDYSATVAVPDAIKDVVKGDYYNYMKTDLVSVVSVGRLGNLLIFLSDLKTYANNKKAANPTVAEWDTFIASITAEYDRLNAVGTTLQNEQHDLLITIAQKNAELTTQEEYRDTIDGYIGFYTSALSNIDMIDYNFEGRVEDAQRNVNMHQSDLDGLNIDLKAWESGYSKDMGGNFENVKAEYQRQLASMESYLNRLHDRFNAVTKQKDELVKLINDYNK</sequence>
<organism evidence="3 4">
    <name type="scientific">Acetobacteroides hydrogenigenes</name>
    <dbReference type="NCBI Taxonomy" id="979970"/>
    <lineage>
        <taxon>Bacteria</taxon>
        <taxon>Pseudomonadati</taxon>
        <taxon>Bacteroidota</taxon>
        <taxon>Bacteroidia</taxon>
        <taxon>Bacteroidales</taxon>
        <taxon>Rikenellaceae</taxon>
        <taxon>Acetobacteroides</taxon>
    </lineage>
</organism>
<dbReference type="PROSITE" id="PS51257">
    <property type="entry name" value="PROKAR_LIPOPROTEIN"/>
    <property type="match status" value="1"/>
</dbReference>
<name>A0A4R2EX81_9BACT</name>
<protein>
    <recommendedName>
        <fullName evidence="5">Outer membrane protein TolC</fullName>
    </recommendedName>
</protein>
<keyword evidence="4" id="KW-1185">Reference proteome</keyword>
<feature type="coiled-coil region" evidence="1">
    <location>
        <begin position="39"/>
        <end position="101"/>
    </location>
</feature>
<feature type="signal peptide" evidence="2">
    <location>
        <begin position="1"/>
        <end position="18"/>
    </location>
</feature>
<feature type="coiled-coil region" evidence="1">
    <location>
        <begin position="408"/>
        <end position="468"/>
    </location>
</feature>
<evidence type="ECO:0008006" key="5">
    <source>
        <dbReference type="Google" id="ProtNLM"/>
    </source>
</evidence>
<reference evidence="3 4" key="1">
    <citation type="submission" date="2019-03" db="EMBL/GenBank/DDBJ databases">
        <title>Genomic Encyclopedia of Archaeal and Bacterial Type Strains, Phase II (KMG-II): from individual species to whole genera.</title>
        <authorList>
            <person name="Goeker M."/>
        </authorList>
    </citation>
    <scope>NUCLEOTIDE SEQUENCE [LARGE SCALE GENOMIC DNA]</scope>
    <source>
        <strain evidence="3 4">RL-C</strain>
    </source>
</reference>
<keyword evidence="2" id="KW-0732">Signal</keyword>
<feature type="chain" id="PRO_5020955670" description="Outer membrane protein TolC" evidence="2">
    <location>
        <begin position="19"/>
        <end position="488"/>
    </location>
</feature>
<evidence type="ECO:0000313" key="4">
    <source>
        <dbReference type="Proteomes" id="UP000294830"/>
    </source>
</evidence>